<dbReference type="RefSeq" id="WP_128795751.1">
    <property type="nucleotide sequence ID" value="NZ_CP034669.1"/>
</dbReference>
<accession>A0A410RP20</accession>
<name>A0A410RP20_CORCK</name>
<dbReference type="Proteomes" id="UP000288758">
    <property type="component" value="Chromosome"/>
</dbReference>
<protein>
    <recommendedName>
        <fullName evidence="3">DUF1826 domain-containing protein</fullName>
    </recommendedName>
</protein>
<evidence type="ECO:0000313" key="1">
    <source>
        <dbReference type="EMBL" id="QAT83642.1"/>
    </source>
</evidence>
<sequence length="215" mass="23700">MRPALSLPSEEEAPSGAHRFVWSPEELTDIYRDGVNLCVWRRGLDSPLSAWLTRLAGAQPLDVVARVRGDAPDLRRWLPELPGGALFDAWVEDLNFLLRLYVDLLGAETLGVRLHTLARDMCPRFHVDRVGVRLLCTYAGPATEWLENPQVIRSALGPAGQVARPGAPIQALERFDVALLKGEAWPGNTGNGVVHRSPAIAKDGMRRLLFSIEAI</sequence>
<gene>
    <name evidence="1" type="ORF">EJ065_2056</name>
</gene>
<dbReference type="AlphaFoldDB" id="A0A410RP20"/>
<evidence type="ECO:0008006" key="3">
    <source>
        <dbReference type="Google" id="ProtNLM"/>
    </source>
</evidence>
<dbReference type="InterPro" id="IPR014955">
    <property type="entry name" value="DUF1826"/>
</dbReference>
<dbReference type="Pfam" id="PF08856">
    <property type="entry name" value="DUF1826"/>
    <property type="match status" value="1"/>
</dbReference>
<proteinExistence type="predicted"/>
<dbReference type="EMBL" id="CP034669">
    <property type="protein sequence ID" value="QAT83642.1"/>
    <property type="molecule type" value="Genomic_DNA"/>
</dbReference>
<organism evidence="1 2">
    <name type="scientific">Corallococcus coralloides</name>
    <name type="common">Myxococcus coralloides</name>
    <dbReference type="NCBI Taxonomy" id="184914"/>
    <lineage>
        <taxon>Bacteria</taxon>
        <taxon>Pseudomonadati</taxon>
        <taxon>Myxococcota</taxon>
        <taxon>Myxococcia</taxon>
        <taxon>Myxococcales</taxon>
        <taxon>Cystobacterineae</taxon>
        <taxon>Myxococcaceae</taxon>
        <taxon>Corallococcus</taxon>
    </lineage>
</organism>
<evidence type="ECO:0000313" key="2">
    <source>
        <dbReference type="Proteomes" id="UP000288758"/>
    </source>
</evidence>
<reference evidence="1 2" key="1">
    <citation type="submission" date="2018-12" db="EMBL/GenBank/DDBJ databases">
        <title>Complete Genome Sequence of the Corallopyronin A producing Myxobacterium Corallococcus coralloides B035.</title>
        <authorList>
            <person name="Bouhired S.M."/>
            <person name="Rupp O."/>
            <person name="Blom J."/>
            <person name="Schaeberle T.F."/>
            <person name="Kehraus S."/>
            <person name="Schiefer A."/>
            <person name="Pfarr K."/>
            <person name="Goesmann A."/>
            <person name="Hoerauf A."/>
            <person name="Koenig G.M."/>
        </authorList>
    </citation>
    <scope>NUCLEOTIDE SEQUENCE [LARGE SCALE GENOMIC DNA]</scope>
    <source>
        <strain evidence="1 2">B035</strain>
    </source>
</reference>